<sequence length="71" mass="8543">MRISLEFKLEDMWVGVFWRYAPAYCLWHIYICLIPCFPIHITFDRVRHEAKRLTPLISKALEKIKEAQHGL</sequence>
<keyword evidence="1" id="KW-0812">Transmembrane</keyword>
<name>A0A6M3LHF4_9ZZZZ</name>
<dbReference type="AlphaFoldDB" id="A0A6M3LHF4"/>
<evidence type="ECO:0000256" key="1">
    <source>
        <dbReference type="SAM" id="Phobius"/>
    </source>
</evidence>
<evidence type="ECO:0000313" key="2">
    <source>
        <dbReference type="EMBL" id="QJA94676.1"/>
    </source>
</evidence>
<keyword evidence="1" id="KW-1133">Transmembrane helix</keyword>
<protein>
    <submittedName>
        <fullName evidence="2">Uncharacterized protein</fullName>
    </submittedName>
</protein>
<proteinExistence type="predicted"/>
<feature type="transmembrane region" description="Helical" evidence="1">
    <location>
        <begin position="20"/>
        <end position="43"/>
    </location>
</feature>
<dbReference type="EMBL" id="MT143251">
    <property type="protein sequence ID" value="QJA94676.1"/>
    <property type="molecule type" value="Genomic_DNA"/>
</dbReference>
<reference evidence="2" key="1">
    <citation type="submission" date="2020-03" db="EMBL/GenBank/DDBJ databases">
        <title>The deep terrestrial virosphere.</title>
        <authorList>
            <person name="Holmfeldt K."/>
            <person name="Nilsson E."/>
            <person name="Simone D."/>
            <person name="Lopez-Fernandez M."/>
            <person name="Wu X."/>
            <person name="de Brujin I."/>
            <person name="Lundin D."/>
            <person name="Andersson A."/>
            <person name="Bertilsson S."/>
            <person name="Dopson M."/>
        </authorList>
    </citation>
    <scope>NUCLEOTIDE SEQUENCE</scope>
    <source>
        <strain evidence="2">MM415B03795</strain>
    </source>
</reference>
<gene>
    <name evidence="2" type="ORF">MM415B03795_0013</name>
</gene>
<keyword evidence="1" id="KW-0472">Membrane</keyword>
<organism evidence="2">
    <name type="scientific">viral metagenome</name>
    <dbReference type="NCBI Taxonomy" id="1070528"/>
    <lineage>
        <taxon>unclassified sequences</taxon>
        <taxon>metagenomes</taxon>
        <taxon>organismal metagenomes</taxon>
    </lineage>
</organism>
<accession>A0A6M3LHF4</accession>